<sequence length="298" mass="32299">MSAQHHYRHSGLLVASAIELPEWQGFACEPGDPDVRIVLSDEPCPDCPADGSVAVGESLRFAVEGIGGWQVEGGHTISLHPGLTADLPELRLFTLGSAWGGLGYQRGFAMWHGSAVAREGRAMLFCGDAGAGKSTMAAALVARGALLVADDLSRIEPAHEHASIHPSSARIKLWREAVERFGWQDRVLQRDYYREDKFHCSVPGHSAGKAPLRLAAIVSLEEGETLSFQRLPGGEALKTAMKQSIYRPEMIEALGKWGEQGALGAQITANCPVYRLTRPKDFAALDDACERIESLWSD</sequence>
<dbReference type="RefSeq" id="WP_222405179.1">
    <property type="nucleotide sequence ID" value="NZ_JAHVKP010000001.1"/>
</dbReference>
<dbReference type="SUPFAM" id="SSF53795">
    <property type="entry name" value="PEP carboxykinase-like"/>
    <property type="match status" value="1"/>
</dbReference>
<name>A0A9Q3S1X8_9SPHN</name>
<dbReference type="AlphaFoldDB" id="A0A9Q3S1X8"/>
<accession>A0A9Q3S1X8</accession>
<comment type="caution">
    <text evidence="1">The sequence shown here is derived from an EMBL/GenBank/DDBJ whole genome shotgun (WGS) entry which is preliminary data.</text>
</comment>
<reference evidence="1" key="1">
    <citation type="submission" date="2021-06" db="EMBL/GenBank/DDBJ databases">
        <title>50 bacteria genomes isolated from Dapeng, Shenzhen, China.</title>
        <authorList>
            <person name="Zheng W."/>
            <person name="Yu S."/>
            <person name="Huang Y."/>
        </authorList>
    </citation>
    <scope>NUCLEOTIDE SEQUENCE</scope>
    <source>
        <strain evidence="1">DP4N28-2</strain>
    </source>
</reference>
<evidence type="ECO:0000313" key="1">
    <source>
        <dbReference type="EMBL" id="MBY6218325.1"/>
    </source>
</evidence>
<evidence type="ECO:0000313" key="2">
    <source>
        <dbReference type="Proteomes" id="UP000824927"/>
    </source>
</evidence>
<dbReference type="EMBL" id="JAHVKP010000001">
    <property type="protein sequence ID" value="MBY6218325.1"/>
    <property type="molecule type" value="Genomic_DNA"/>
</dbReference>
<organism evidence="1 2">
    <name type="scientific">Qipengyuania aquimaris</name>
    <dbReference type="NCBI Taxonomy" id="255984"/>
    <lineage>
        <taxon>Bacteria</taxon>
        <taxon>Pseudomonadati</taxon>
        <taxon>Pseudomonadota</taxon>
        <taxon>Alphaproteobacteria</taxon>
        <taxon>Sphingomonadales</taxon>
        <taxon>Erythrobacteraceae</taxon>
        <taxon>Qipengyuania</taxon>
    </lineage>
</organism>
<dbReference type="Proteomes" id="UP000824927">
    <property type="component" value="Unassembled WGS sequence"/>
</dbReference>
<evidence type="ECO:0008006" key="3">
    <source>
        <dbReference type="Google" id="ProtNLM"/>
    </source>
</evidence>
<gene>
    <name evidence="1" type="ORF">KUV31_08220</name>
</gene>
<proteinExistence type="predicted"/>
<protein>
    <recommendedName>
        <fullName evidence="3">HPr kinase/phosphorylase C-terminal domain-containing protein</fullName>
    </recommendedName>
</protein>
<dbReference type="InterPro" id="IPR027417">
    <property type="entry name" value="P-loop_NTPase"/>
</dbReference>
<dbReference type="Gene3D" id="3.40.50.300">
    <property type="entry name" value="P-loop containing nucleotide triphosphate hydrolases"/>
    <property type="match status" value="1"/>
</dbReference>